<evidence type="ECO:0000256" key="1">
    <source>
        <dbReference type="ARBA" id="ARBA00022737"/>
    </source>
</evidence>
<dbReference type="SMART" id="SM00450">
    <property type="entry name" value="RHOD"/>
    <property type="match status" value="2"/>
</dbReference>
<dbReference type="Pfam" id="PF00581">
    <property type="entry name" value="Rhodanese"/>
    <property type="match status" value="2"/>
</dbReference>
<dbReference type="CDD" id="cd01449">
    <property type="entry name" value="TST_Repeat_2"/>
    <property type="match status" value="1"/>
</dbReference>
<feature type="domain" description="Rhodanese" evidence="2">
    <location>
        <begin position="20"/>
        <end position="132"/>
    </location>
</feature>
<dbReference type="Proteomes" id="UP000781958">
    <property type="component" value="Unassembled WGS sequence"/>
</dbReference>
<dbReference type="EMBL" id="JAGINP010000002">
    <property type="protein sequence ID" value="MBP2291157.1"/>
    <property type="molecule type" value="Genomic_DNA"/>
</dbReference>
<dbReference type="Gene3D" id="3.40.250.10">
    <property type="entry name" value="Rhodanese-like domain"/>
    <property type="match status" value="2"/>
</dbReference>
<name>A0ABS4SGR1_9PROT</name>
<dbReference type="GO" id="GO:0004792">
    <property type="term" value="F:thiosulfate-cyanide sulfurtransferase activity"/>
    <property type="evidence" value="ECO:0007669"/>
    <property type="project" value="UniProtKB-EC"/>
</dbReference>
<dbReference type="PROSITE" id="PS50206">
    <property type="entry name" value="RHODANESE_3"/>
    <property type="match status" value="2"/>
</dbReference>
<evidence type="ECO:0000313" key="4">
    <source>
        <dbReference type="Proteomes" id="UP000781958"/>
    </source>
</evidence>
<dbReference type="EC" id="2.8.1.1" evidence="3"/>
<protein>
    <submittedName>
        <fullName evidence="3">Thiosulfate/3-mercaptopyruvate sulfurtransferase</fullName>
        <ecNumber evidence="3">2.8.1.1</ecNumber>
        <ecNumber evidence="3">2.8.1.2</ecNumber>
    </submittedName>
</protein>
<reference evidence="3 4" key="1">
    <citation type="submission" date="2021-03" db="EMBL/GenBank/DDBJ databases">
        <title>Genomic Encyclopedia of Type Strains, Phase III (KMG-III): the genomes of soil and plant-associated and newly described type strains.</title>
        <authorList>
            <person name="Whitman W."/>
        </authorList>
    </citation>
    <scope>NUCLEOTIDE SEQUENCE [LARGE SCALE GENOMIC DNA]</scope>
    <source>
        <strain evidence="3 4">IMMIB AFH-6</strain>
    </source>
</reference>
<dbReference type="RefSeq" id="WP_209764502.1">
    <property type="nucleotide sequence ID" value="NZ_JAGINP010000002.1"/>
</dbReference>
<accession>A0ABS4SGR1</accession>
<dbReference type="GO" id="GO:0016784">
    <property type="term" value="F:3-mercaptopyruvate sulfurtransferase activity"/>
    <property type="evidence" value="ECO:0007669"/>
    <property type="project" value="UniProtKB-EC"/>
</dbReference>
<comment type="caution">
    <text evidence="3">The sequence shown here is derived from an EMBL/GenBank/DDBJ whole genome shotgun (WGS) entry which is preliminary data.</text>
</comment>
<dbReference type="InterPro" id="IPR036873">
    <property type="entry name" value="Rhodanese-like_dom_sf"/>
</dbReference>
<evidence type="ECO:0000313" key="3">
    <source>
        <dbReference type="EMBL" id="MBP2291157.1"/>
    </source>
</evidence>
<feature type="domain" description="Rhodanese" evidence="2">
    <location>
        <begin position="163"/>
        <end position="276"/>
    </location>
</feature>
<keyword evidence="4" id="KW-1185">Reference proteome</keyword>
<evidence type="ECO:0000259" key="2">
    <source>
        <dbReference type="PROSITE" id="PS50206"/>
    </source>
</evidence>
<organism evidence="3 4">
    <name type="scientific">Azospirillum rugosum</name>
    <dbReference type="NCBI Taxonomy" id="416170"/>
    <lineage>
        <taxon>Bacteria</taxon>
        <taxon>Pseudomonadati</taxon>
        <taxon>Pseudomonadota</taxon>
        <taxon>Alphaproteobacteria</taxon>
        <taxon>Rhodospirillales</taxon>
        <taxon>Azospirillaceae</taxon>
        <taxon>Azospirillum</taxon>
    </lineage>
</organism>
<proteinExistence type="predicted"/>
<gene>
    <name evidence="3" type="ORF">J2851_000899</name>
</gene>
<dbReference type="EC" id="2.8.1.2" evidence="3"/>
<dbReference type="PANTHER" id="PTHR43855">
    <property type="entry name" value="THIOSULFATE SULFURTRANSFERASE"/>
    <property type="match status" value="1"/>
</dbReference>
<sequence>MTTDSLRPLVDAAWLKGQFGRPDLVVLDVRTPPAGGFIPGSVHSDYATAGWRATVDGVPGLLPEATDLKRLIGGLGIGNDDYVVLVAAGQNASDMGNATRVYWTFKSLGHDRVSVLDGGFAGWTADPGNPVADSAQSRPPKAFKAAPRTDLRATLPEVQAAIAAGTVPLIDARAPDQFAGQAKSPQARAPGTLPGAVNIENGAFYLGADKRFQSGGAVKALAEQAGAADAPITFCNTGHLASVSWFALSELAGLPGVRLYDGSMSEWAADPARPLKNGPDGNG</sequence>
<dbReference type="SUPFAM" id="SSF52821">
    <property type="entry name" value="Rhodanese/Cell cycle control phosphatase"/>
    <property type="match status" value="2"/>
</dbReference>
<keyword evidence="3" id="KW-0808">Transferase</keyword>
<dbReference type="InterPro" id="IPR051126">
    <property type="entry name" value="Thiosulfate_sulfurtransferase"/>
</dbReference>
<keyword evidence="1" id="KW-0677">Repeat</keyword>
<dbReference type="PANTHER" id="PTHR43855:SF1">
    <property type="entry name" value="THIOSULFATE SULFURTRANSFERASE"/>
    <property type="match status" value="1"/>
</dbReference>
<dbReference type="CDD" id="cd01448">
    <property type="entry name" value="TST_Repeat_1"/>
    <property type="match status" value="1"/>
</dbReference>
<dbReference type="InterPro" id="IPR001763">
    <property type="entry name" value="Rhodanese-like_dom"/>
</dbReference>